<dbReference type="PROSITE" id="PS51782">
    <property type="entry name" value="LYSM"/>
    <property type="match status" value="1"/>
</dbReference>
<dbReference type="PANTHER" id="PTHR21666">
    <property type="entry name" value="PEPTIDASE-RELATED"/>
    <property type="match status" value="1"/>
</dbReference>
<evidence type="ECO:0000259" key="4">
    <source>
        <dbReference type="PROSITE" id="PS51782"/>
    </source>
</evidence>
<dbReference type="SMART" id="SM00257">
    <property type="entry name" value="LysM"/>
    <property type="match status" value="1"/>
</dbReference>
<keyword evidence="6" id="KW-1185">Reference proteome</keyword>
<evidence type="ECO:0000256" key="2">
    <source>
        <dbReference type="SAM" id="MobiDB-lite"/>
    </source>
</evidence>
<feature type="region of interest" description="Disordered" evidence="2">
    <location>
        <begin position="79"/>
        <end position="138"/>
    </location>
</feature>
<keyword evidence="3" id="KW-0732">Signal</keyword>
<protein>
    <submittedName>
        <fullName evidence="5">Peptidoglycan DD-metalloendopeptidase family protein</fullName>
    </submittedName>
</protein>
<dbReference type="EMBL" id="JAEVLS010000002">
    <property type="protein sequence ID" value="MBM0105104.1"/>
    <property type="molecule type" value="Genomic_DNA"/>
</dbReference>
<dbReference type="RefSeq" id="WP_203167166.1">
    <property type="nucleotide sequence ID" value="NZ_JAEVLS010000002.1"/>
</dbReference>
<dbReference type="PANTHER" id="PTHR21666:SF263">
    <property type="entry name" value="MUREIN HYDROLASE ACTIVATOR NLPD"/>
    <property type="match status" value="1"/>
</dbReference>
<reference evidence="5 6" key="1">
    <citation type="journal article" date="2021" name="Int. J. Syst. Evol. Microbiol.">
        <title>Steroidobacter gossypii sp. nov., isolated from soil of cotton cropping field.</title>
        <authorList>
            <person name="Huang R."/>
            <person name="Yang S."/>
            <person name="Zhen C."/>
            <person name="Liu W."/>
        </authorList>
    </citation>
    <scope>NUCLEOTIDE SEQUENCE [LARGE SCALE GENOMIC DNA]</scope>
    <source>
        <strain evidence="5 6">S1-65</strain>
    </source>
</reference>
<evidence type="ECO:0000313" key="6">
    <source>
        <dbReference type="Proteomes" id="UP000661077"/>
    </source>
</evidence>
<feature type="compositionally biased region" description="Low complexity" evidence="2">
    <location>
        <begin position="81"/>
        <end position="97"/>
    </location>
</feature>
<sequence length="240" mass="25505">MICRWLAPLLLALALLAGCASNGERPATYLVKRGDTLYSIAFRHKLDYKDLARWNRIGGDYVIYPGQTLRLYPPYARSASASTPAPKTPRRTAAPPAKAKPKAKPPSTRTPATPTGPPVKWQWPVSGGTATLTDRPNGGHGLMIAGRLGADIRAASGGRVVYTGSGLLGYGQLVIVKHNESYLSAYAHLQSVLIKEGDAVSAGQRIATMGAGPQGAPQLYFEIRINGTPGNPLTLLPPRS</sequence>
<dbReference type="Gene3D" id="3.10.350.10">
    <property type="entry name" value="LysM domain"/>
    <property type="match status" value="1"/>
</dbReference>
<evidence type="ECO:0000256" key="1">
    <source>
        <dbReference type="ARBA" id="ARBA00038420"/>
    </source>
</evidence>
<dbReference type="Gene3D" id="2.70.70.10">
    <property type="entry name" value="Glucose Permease (Domain IIA)"/>
    <property type="match status" value="1"/>
</dbReference>
<dbReference type="Proteomes" id="UP000661077">
    <property type="component" value="Unassembled WGS sequence"/>
</dbReference>
<feature type="signal peptide" evidence="3">
    <location>
        <begin position="1"/>
        <end position="22"/>
    </location>
</feature>
<feature type="chain" id="PRO_5045874142" evidence="3">
    <location>
        <begin position="23"/>
        <end position="240"/>
    </location>
</feature>
<dbReference type="SUPFAM" id="SSF51261">
    <property type="entry name" value="Duplicated hybrid motif"/>
    <property type="match status" value="1"/>
</dbReference>
<organism evidence="5 6">
    <name type="scientific">Steroidobacter gossypii</name>
    <dbReference type="NCBI Taxonomy" id="2805490"/>
    <lineage>
        <taxon>Bacteria</taxon>
        <taxon>Pseudomonadati</taxon>
        <taxon>Pseudomonadota</taxon>
        <taxon>Gammaproteobacteria</taxon>
        <taxon>Steroidobacterales</taxon>
        <taxon>Steroidobacteraceae</taxon>
        <taxon>Steroidobacter</taxon>
    </lineage>
</organism>
<gene>
    <name evidence="5" type="ORF">JM946_10100</name>
</gene>
<evidence type="ECO:0000256" key="3">
    <source>
        <dbReference type="SAM" id="SignalP"/>
    </source>
</evidence>
<dbReference type="InterPro" id="IPR016047">
    <property type="entry name" value="M23ase_b-sheet_dom"/>
</dbReference>
<dbReference type="InterPro" id="IPR036779">
    <property type="entry name" value="LysM_dom_sf"/>
</dbReference>
<accession>A0ABS1WVX0</accession>
<feature type="domain" description="LysM" evidence="4">
    <location>
        <begin position="27"/>
        <end position="71"/>
    </location>
</feature>
<proteinExistence type="inferred from homology"/>
<dbReference type="InterPro" id="IPR018392">
    <property type="entry name" value="LysM"/>
</dbReference>
<dbReference type="PROSITE" id="PS51257">
    <property type="entry name" value="PROKAR_LIPOPROTEIN"/>
    <property type="match status" value="1"/>
</dbReference>
<dbReference type="Pfam" id="PF01476">
    <property type="entry name" value="LysM"/>
    <property type="match status" value="1"/>
</dbReference>
<dbReference type="InterPro" id="IPR050570">
    <property type="entry name" value="Cell_wall_metabolism_enzyme"/>
</dbReference>
<dbReference type="Pfam" id="PF01551">
    <property type="entry name" value="Peptidase_M23"/>
    <property type="match status" value="1"/>
</dbReference>
<dbReference type="CDD" id="cd12797">
    <property type="entry name" value="M23_peptidase"/>
    <property type="match status" value="1"/>
</dbReference>
<name>A0ABS1WVX0_9GAMM</name>
<evidence type="ECO:0000313" key="5">
    <source>
        <dbReference type="EMBL" id="MBM0105104.1"/>
    </source>
</evidence>
<dbReference type="CDD" id="cd00118">
    <property type="entry name" value="LysM"/>
    <property type="match status" value="1"/>
</dbReference>
<comment type="similarity">
    <text evidence="1">Belongs to the E.coli NlpD/Haemophilus LppB family.</text>
</comment>
<dbReference type="InterPro" id="IPR011055">
    <property type="entry name" value="Dup_hybrid_motif"/>
</dbReference>
<comment type="caution">
    <text evidence="5">The sequence shown here is derived from an EMBL/GenBank/DDBJ whole genome shotgun (WGS) entry which is preliminary data.</text>
</comment>